<proteinExistence type="predicted"/>
<dbReference type="Proteomes" id="UP000249396">
    <property type="component" value="Unassembled WGS sequence"/>
</dbReference>
<evidence type="ECO:0000313" key="1">
    <source>
        <dbReference type="EMBL" id="PZN84721.1"/>
    </source>
</evidence>
<organism evidence="1 2">
    <name type="scientific">Candidatus Methylumidiphilus alinenensis</name>
    <dbReference type="NCBI Taxonomy" id="2202197"/>
    <lineage>
        <taxon>Bacteria</taxon>
        <taxon>Pseudomonadati</taxon>
        <taxon>Pseudomonadota</taxon>
        <taxon>Gammaproteobacteria</taxon>
        <taxon>Methylococcales</taxon>
        <taxon>Candidatus Methylumidiphilus</taxon>
    </lineage>
</organism>
<protein>
    <recommendedName>
        <fullName evidence="3">Prevent-host-death protein</fullName>
    </recommendedName>
</protein>
<dbReference type="InterPro" id="IPR035424">
    <property type="entry name" value="Antitoxin_RelB"/>
</dbReference>
<comment type="caution">
    <text evidence="1">The sequence shown here is derived from an EMBL/GenBank/DDBJ whole genome shotgun (WGS) entry which is preliminary data.</text>
</comment>
<dbReference type="Gene3D" id="3.30.160.620">
    <property type="match status" value="1"/>
</dbReference>
<sequence>MSQILSYSKITDARSAMADIYDNAGRNLVVDITREDDPPVVVLKMDSLIPLLSAQCVFEPKAHFSDDGSVSIWLEGLPVSAQGESLGEAESELVQSLRDFAEIWVEDLREYPNHRDNWVLPALVRLVKDDEQLHQLVFGNE</sequence>
<dbReference type="Pfam" id="PF12910">
    <property type="entry name" value="PHD_like"/>
    <property type="match status" value="1"/>
</dbReference>
<evidence type="ECO:0008006" key="3">
    <source>
        <dbReference type="Google" id="ProtNLM"/>
    </source>
</evidence>
<dbReference type="AlphaFoldDB" id="A0A2W4RLB5"/>
<accession>A0A2W4RLB5</accession>
<gene>
    <name evidence="1" type="ORF">DM484_02465</name>
</gene>
<reference evidence="1 2" key="1">
    <citation type="journal article" date="2018" name="Aquat. Microb. Ecol.">
        <title>Gammaproteobacterial methanotrophs dominate.</title>
        <authorList>
            <person name="Rissanen A.J."/>
            <person name="Saarenheimo J."/>
            <person name="Tiirola M."/>
            <person name="Peura S."/>
            <person name="Aalto S.L."/>
            <person name="Karvinen A."/>
            <person name="Nykanen H."/>
        </authorList>
    </citation>
    <scope>NUCLEOTIDE SEQUENCE [LARGE SCALE GENOMIC DNA]</scope>
    <source>
        <strain evidence="1">AMbin10</strain>
    </source>
</reference>
<name>A0A2W4RLB5_9GAMM</name>
<evidence type="ECO:0000313" key="2">
    <source>
        <dbReference type="Proteomes" id="UP000249396"/>
    </source>
</evidence>
<dbReference type="EMBL" id="QJPH01000144">
    <property type="protein sequence ID" value="PZN84721.1"/>
    <property type="molecule type" value="Genomic_DNA"/>
</dbReference>